<gene>
    <name evidence="2" type="ORF">APLA_LOCUS5687</name>
</gene>
<proteinExistence type="predicted"/>
<dbReference type="EMBL" id="CADEBC010000483">
    <property type="protein sequence ID" value="CAB3234624.1"/>
    <property type="molecule type" value="Genomic_DNA"/>
</dbReference>
<keyword evidence="3" id="KW-1185">Reference proteome</keyword>
<feature type="region of interest" description="Disordered" evidence="1">
    <location>
        <begin position="79"/>
        <end position="122"/>
    </location>
</feature>
<dbReference type="AlphaFoldDB" id="A0A8S0ZNF4"/>
<feature type="compositionally biased region" description="Polar residues" evidence="1">
    <location>
        <begin position="104"/>
        <end position="114"/>
    </location>
</feature>
<accession>A0A8S0ZNF4</accession>
<sequence>MLAFIQLSVLTPWLSPKFVFVTLQNMQRVLQTQRNVDNTMHSTELGTNEARLNEHNSGSVKCVNKAALYIGSTCAFDGEPRITRKRERREDASLPRPLHAQGTARLTQAESSQPPSHPNPSE</sequence>
<evidence type="ECO:0000256" key="1">
    <source>
        <dbReference type="SAM" id="MobiDB-lite"/>
    </source>
</evidence>
<name>A0A8S0ZNF4_ARCPL</name>
<protein>
    <submittedName>
        <fullName evidence="2">Uncharacterized protein</fullName>
    </submittedName>
</protein>
<dbReference type="Proteomes" id="UP000494106">
    <property type="component" value="Unassembled WGS sequence"/>
</dbReference>
<organism evidence="2 3">
    <name type="scientific">Arctia plantaginis</name>
    <name type="common">Wood tiger moth</name>
    <name type="synonym">Phalaena plantaginis</name>
    <dbReference type="NCBI Taxonomy" id="874455"/>
    <lineage>
        <taxon>Eukaryota</taxon>
        <taxon>Metazoa</taxon>
        <taxon>Ecdysozoa</taxon>
        <taxon>Arthropoda</taxon>
        <taxon>Hexapoda</taxon>
        <taxon>Insecta</taxon>
        <taxon>Pterygota</taxon>
        <taxon>Neoptera</taxon>
        <taxon>Endopterygota</taxon>
        <taxon>Lepidoptera</taxon>
        <taxon>Glossata</taxon>
        <taxon>Ditrysia</taxon>
        <taxon>Noctuoidea</taxon>
        <taxon>Erebidae</taxon>
        <taxon>Arctiinae</taxon>
        <taxon>Arctia</taxon>
    </lineage>
</organism>
<comment type="caution">
    <text evidence="2">The sequence shown here is derived from an EMBL/GenBank/DDBJ whole genome shotgun (WGS) entry which is preliminary data.</text>
</comment>
<evidence type="ECO:0000313" key="2">
    <source>
        <dbReference type="EMBL" id="CAB3234624.1"/>
    </source>
</evidence>
<dbReference type="OrthoDB" id="10433115at2759"/>
<evidence type="ECO:0000313" key="3">
    <source>
        <dbReference type="Proteomes" id="UP000494106"/>
    </source>
</evidence>
<reference evidence="2 3" key="1">
    <citation type="submission" date="2020-04" db="EMBL/GenBank/DDBJ databases">
        <authorList>
            <person name="Wallbank WR R."/>
            <person name="Pardo Diaz C."/>
            <person name="Kozak K."/>
            <person name="Martin S."/>
            <person name="Jiggins C."/>
            <person name="Moest M."/>
            <person name="Warren A I."/>
            <person name="Byers J.R.P. K."/>
            <person name="Montejo-Kovacevich G."/>
            <person name="Yen C E."/>
        </authorList>
    </citation>
    <scope>NUCLEOTIDE SEQUENCE [LARGE SCALE GENOMIC DNA]</scope>
</reference>
<feature type="compositionally biased region" description="Basic and acidic residues" evidence="1">
    <location>
        <begin position="79"/>
        <end position="93"/>
    </location>
</feature>